<sequence>MAGEVPIGGRLKTEPRRHPYGPGDVRLLARVSAPDLALQLTGGPLHGTYKLEQFHCHWGRSNTEGSEHTVDGKPYAGELHLVHWNCEKYPSFSEAVQHPDGLAVLGVLLQVGEESHEEIEKIVQLIPHIQFKGQKIPTGTIDPAKFLPADVSYWTYPGSLTTPPCSESVIWIIFKQPVTVSERQVEAFRTLRTYSPDEICPCEGEGQVLYNYRPPLPLGNRIMRECGSM</sequence>
<organism evidence="11 12">
    <name type="scientific">Bemisia tabaci</name>
    <name type="common">Sweetpotato whitefly</name>
    <name type="synonym">Aleurodes tabaci</name>
    <dbReference type="NCBI Taxonomy" id="7038"/>
    <lineage>
        <taxon>Eukaryota</taxon>
        <taxon>Metazoa</taxon>
        <taxon>Ecdysozoa</taxon>
        <taxon>Arthropoda</taxon>
        <taxon>Hexapoda</taxon>
        <taxon>Insecta</taxon>
        <taxon>Pterygota</taxon>
        <taxon>Neoptera</taxon>
        <taxon>Paraneoptera</taxon>
        <taxon>Hemiptera</taxon>
        <taxon>Sternorrhyncha</taxon>
        <taxon>Aleyrodoidea</taxon>
        <taxon>Aleyrodidae</taxon>
        <taxon>Aleyrodinae</taxon>
        <taxon>Bemisia</taxon>
    </lineage>
</organism>
<dbReference type="Gene3D" id="3.10.200.10">
    <property type="entry name" value="Alpha carbonic anhydrase"/>
    <property type="match status" value="1"/>
</dbReference>
<dbReference type="GO" id="GO:0004089">
    <property type="term" value="F:carbonate dehydratase activity"/>
    <property type="evidence" value="ECO:0007669"/>
    <property type="project" value="UniProtKB-UniRule"/>
</dbReference>
<evidence type="ECO:0000256" key="5">
    <source>
        <dbReference type="ARBA" id="ARBA00022833"/>
    </source>
</evidence>
<evidence type="ECO:0000256" key="7">
    <source>
        <dbReference type="ARBA" id="ARBA00048348"/>
    </source>
</evidence>
<proteinExistence type="inferred from homology"/>
<name>A0A9P0AGW2_BEMTA</name>
<protein>
    <recommendedName>
        <fullName evidence="3 8">Carbonic anhydrase</fullName>
        <ecNumber evidence="3 8">4.2.1.1</ecNumber>
    </recommendedName>
</protein>
<dbReference type="PANTHER" id="PTHR18952:SF141">
    <property type="entry name" value="CARBONIC ANHYDRASE"/>
    <property type="match status" value="1"/>
</dbReference>
<evidence type="ECO:0000256" key="2">
    <source>
        <dbReference type="ARBA" id="ARBA00010718"/>
    </source>
</evidence>
<feature type="region of interest" description="Disordered" evidence="9">
    <location>
        <begin position="1"/>
        <end position="22"/>
    </location>
</feature>
<dbReference type="Pfam" id="PF00194">
    <property type="entry name" value="Carb_anhydrase"/>
    <property type="match status" value="1"/>
</dbReference>
<keyword evidence="4 8" id="KW-0479">Metal-binding</keyword>
<reference evidence="11" key="1">
    <citation type="submission" date="2021-12" db="EMBL/GenBank/DDBJ databases">
        <authorList>
            <person name="King R."/>
        </authorList>
    </citation>
    <scope>NUCLEOTIDE SEQUENCE</scope>
</reference>
<dbReference type="SMART" id="SM01057">
    <property type="entry name" value="Carb_anhydrase"/>
    <property type="match status" value="1"/>
</dbReference>
<accession>A0A9P0AGW2</accession>
<dbReference type="EC" id="4.2.1.1" evidence="3 8"/>
<dbReference type="Proteomes" id="UP001152759">
    <property type="component" value="Chromosome 6"/>
</dbReference>
<dbReference type="CDD" id="cd00326">
    <property type="entry name" value="alpha_CA"/>
    <property type="match status" value="1"/>
</dbReference>
<dbReference type="PROSITE" id="PS51144">
    <property type="entry name" value="ALPHA_CA_2"/>
    <property type="match status" value="1"/>
</dbReference>
<evidence type="ECO:0000313" key="12">
    <source>
        <dbReference type="Proteomes" id="UP001152759"/>
    </source>
</evidence>
<comment type="catalytic activity">
    <reaction evidence="7 8">
        <text>hydrogencarbonate + H(+) = CO2 + H2O</text>
        <dbReference type="Rhea" id="RHEA:10748"/>
        <dbReference type="ChEBI" id="CHEBI:15377"/>
        <dbReference type="ChEBI" id="CHEBI:15378"/>
        <dbReference type="ChEBI" id="CHEBI:16526"/>
        <dbReference type="ChEBI" id="CHEBI:17544"/>
        <dbReference type="EC" id="4.2.1.1"/>
    </reaction>
</comment>
<dbReference type="InterPro" id="IPR023561">
    <property type="entry name" value="Carbonic_anhydrase_a-class"/>
</dbReference>
<comment type="function">
    <text evidence="8">Reversible hydration of carbon dioxide.</text>
</comment>
<feature type="domain" description="Alpha-carbonic anhydrase" evidence="10">
    <location>
        <begin position="1"/>
        <end position="227"/>
    </location>
</feature>
<dbReference type="SUPFAM" id="SSF51069">
    <property type="entry name" value="Carbonic anhydrase"/>
    <property type="match status" value="1"/>
</dbReference>
<dbReference type="AlphaFoldDB" id="A0A9P0AGW2"/>
<keyword evidence="6 8" id="KW-0456">Lyase</keyword>
<dbReference type="InterPro" id="IPR001148">
    <property type="entry name" value="CA_dom"/>
</dbReference>
<keyword evidence="12" id="KW-1185">Reference proteome</keyword>
<gene>
    <name evidence="11" type="ORF">BEMITA_LOCUS10184</name>
</gene>
<keyword evidence="5 8" id="KW-0862">Zinc</keyword>
<evidence type="ECO:0000256" key="8">
    <source>
        <dbReference type="RuleBase" id="RU367011"/>
    </source>
</evidence>
<dbReference type="GO" id="GO:0008270">
    <property type="term" value="F:zinc ion binding"/>
    <property type="evidence" value="ECO:0007669"/>
    <property type="project" value="UniProtKB-UniRule"/>
</dbReference>
<evidence type="ECO:0000313" key="11">
    <source>
        <dbReference type="EMBL" id="CAH0391583.1"/>
    </source>
</evidence>
<dbReference type="InterPro" id="IPR036398">
    <property type="entry name" value="CA_dom_sf"/>
</dbReference>
<evidence type="ECO:0000256" key="1">
    <source>
        <dbReference type="ARBA" id="ARBA00001947"/>
    </source>
</evidence>
<evidence type="ECO:0000256" key="9">
    <source>
        <dbReference type="SAM" id="MobiDB-lite"/>
    </source>
</evidence>
<evidence type="ECO:0000256" key="4">
    <source>
        <dbReference type="ARBA" id="ARBA00022723"/>
    </source>
</evidence>
<comment type="similarity">
    <text evidence="2 8">Belongs to the alpha-carbonic anhydrase family.</text>
</comment>
<comment type="cofactor">
    <cofactor evidence="1 8">
        <name>Zn(2+)</name>
        <dbReference type="ChEBI" id="CHEBI:29105"/>
    </cofactor>
</comment>
<dbReference type="PROSITE" id="PS00162">
    <property type="entry name" value="ALPHA_CA_1"/>
    <property type="match status" value="1"/>
</dbReference>
<dbReference type="PANTHER" id="PTHR18952">
    <property type="entry name" value="CARBONIC ANHYDRASE"/>
    <property type="match status" value="1"/>
</dbReference>
<evidence type="ECO:0000256" key="3">
    <source>
        <dbReference type="ARBA" id="ARBA00012925"/>
    </source>
</evidence>
<evidence type="ECO:0000259" key="10">
    <source>
        <dbReference type="PROSITE" id="PS51144"/>
    </source>
</evidence>
<dbReference type="EMBL" id="OU963867">
    <property type="protein sequence ID" value="CAH0391583.1"/>
    <property type="molecule type" value="Genomic_DNA"/>
</dbReference>
<evidence type="ECO:0000256" key="6">
    <source>
        <dbReference type="ARBA" id="ARBA00023239"/>
    </source>
</evidence>
<dbReference type="GO" id="GO:0005737">
    <property type="term" value="C:cytoplasm"/>
    <property type="evidence" value="ECO:0007669"/>
    <property type="project" value="TreeGrafter"/>
</dbReference>
<dbReference type="InterPro" id="IPR018338">
    <property type="entry name" value="Carbonic_anhydrase_a-class_CS"/>
</dbReference>